<protein>
    <recommendedName>
        <fullName evidence="9">AAA+ ATPase domain-containing protein</fullName>
    </recommendedName>
</protein>
<evidence type="ECO:0000313" key="11">
    <source>
        <dbReference type="Proteomes" id="UP001141806"/>
    </source>
</evidence>
<feature type="compositionally biased region" description="Low complexity" evidence="8">
    <location>
        <begin position="65"/>
        <end position="76"/>
    </location>
</feature>
<feature type="region of interest" description="Disordered" evidence="8">
    <location>
        <begin position="359"/>
        <end position="410"/>
    </location>
</feature>
<keyword evidence="11" id="KW-1185">Reference proteome</keyword>
<dbReference type="EMBL" id="JAMYWD010000003">
    <property type="protein sequence ID" value="KAJ4976010.1"/>
    <property type="molecule type" value="Genomic_DNA"/>
</dbReference>
<evidence type="ECO:0000256" key="5">
    <source>
        <dbReference type="ARBA" id="ARBA00022840"/>
    </source>
</evidence>
<feature type="compositionally biased region" description="Low complexity" evidence="8">
    <location>
        <begin position="109"/>
        <end position="121"/>
    </location>
</feature>
<comment type="caution">
    <text evidence="10">The sequence shown here is derived from an EMBL/GenBank/DDBJ whole genome shotgun (WGS) entry which is preliminary data.</text>
</comment>
<dbReference type="SMART" id="SM00382">
    <property type="entry name" value="AAA"/>
    <property type="match status" value="1"/>
</dbReference>
<dbReference type="GO" id="GO:0005663">
    <property type="term" value="C:DNA replication factor C complex"/>
    <property type="evidence" value="ECO:0007669"/>
    <property type="project" value="TreeGrafter"/>
</dbReference>
<keyword evidence="5" id="KW-0067">ATP-binding</keyword>
<accession>A0A9Q0KSQ5</accession>
<dbReference type="GO" id="GO:0006261">
    <property type="term" value="P:DNA-templated DNA replication"/>
    <property type="evidence" value="ECO:0007669"/>
    <property type="project" value="TreeGrafter"/>
</dbReference>
<dbReference type="InterPro" id="IPR012763">
    <property type="entry name" value="DNA_pol_III_sug/sutau_N"/>
</dbReference>
<dbReference type="FunFam" id="1.10.8.60:FF:000013">
    <property type="entry name" value="DNA polymerase III subunit gamma/tau"/>
    <property type="match status" value="1"/>
</dbReference>
<evidence type="ECO:0000256" key="7">
    <source>
        <dbReference type="SAM" id="Coils"/>
    </source>
</evidence>
<dbReference type="GO" id="GO:0005524">
    <property type="term" value="F:ATP binding"/>
    <property type="evidence" value="ECO:0007669"/>
    <property type="project" value="UniProtKB-KW"/>
</dbReference>
<feature type="region of interest" description="Disordered" evidence="8">
    <location>
        <begin position="149"/>
        <end position="204"/>
    </location>
</feature>
<gene>
    <name evidence="10" type="ORF">NE237_001116</name>
</gene>
<dbReference type="Pfam" id="PF12169">
    <property type="entry name" value="DNA_pol3_gamma3"/>
    <property type="match status" value="1"/>
</dbReference>
<dbReference type="InterPro" id="IPR008921">
    <property type="entry name" value="DNA_pol3_clamp-load_cplx_C"/>
</dbReference>
<keyword evidence="4" id="KW-0862">Zinc</keyword>
<dbReference type="InterPro" id="IPR050238">
    <property type="entry name" value="DNA_Rep/Repair_Clamp_Loader"/>
</dbReference>
<dbReference type="Pfam" id="PF23007">
    <property type="entry name" value="DnaA_N-like_STI"/>
    <property type="match status" value="1"/>
</dbReference>
<dbReference type="AlphaFoldDB" id="A0A9Q0KSQ5"/>
<dbReference type="GO" id="GO:0003887">
    <property type="term" value="F:DNA-directed DNA polymerase activity"/>
    <property type="evidence" value="ECO:0007669"/>
    <property type="project" value="InterPro"/>
</dbReference>
<feature type="domain" description="AAA+ ATPase" evidence="9">
    <location>
        <begin position="491"/>
        <end position="632"/>
    </location>
</feature>
<dbReference type="Pfam" id="PF22608">
    <property type="entry name" value="DNAX_ATPase_lid"/>
    <property type="match status" value="1"/>
</dbReference>
<dbReference type="InterPro" id="IPR027417">
    <property type="entry name" value="P-loop_NTPase"/>
</dbReference>
<dbReference type="Proteomes" id="UP001141806">
    <property type="component" value="Unassembled WGS sequence"/>
</dbReference>
<dbReference type="GO" id="GO:0003677">
    <property type="term" value="F:DNA binding"/>
    <property type="evidence" value="ECO:0007669"/>
    <property type="project" value="InterPro"/>
</dbReference>
<dbReference type="CDD" id="cd18137">
    <property type="entry name" value="HLD_clamp_pol_III_gamma_tau"/>
    <property type="match status" value="1"/>
</dbReference>
<keyword evidence="3" id="KW-0547">Nucleotide-binding</keyword>
<dbReference type="NCBIfam" id="TIGR02397">
    <property type="entry name" value="dnaX_nterm"/>
    <property type="match status" value="1"/>
</dbReference>
<dbReference type="PANTHER" id="PTHR11669:SF46">
    <property type="entry name" value="PROTEIN STICHEL-LIKE 3"/>
    <property type="match status" value="1"/>
</dbReference>
<feature type="compositionally biased region" description="Basic and acidic residues" evidence="8">
    <location>
        <begin position="149"/>
        <end position="161"/>
    </location>
</feature>
<dbReference type="GO" id="GO:0006281">
    <property type="term" value="P:DNA repair"/>
    <property type="evidence" value="ECO:0007669"/>
    <property type="project" value="TreeGrafter"/>
</dbReference>
<dbReference type="GO" id="GO:0046872">
    <property type="term" value="F:metal ion binding"/>
    <property type="evidence" value="ECO:0007669"/>
    <property type="project" value="UniProtKB-KW"/>
</dbReference>
<dbReference type="OrthoDB" id="1906110at2759"/>
<evidence type="ECO:0000256" key="1">
    <source>
        <dbReference type="ARBA" id="ARBA00006360"/>
    </source>
</evidence>
<dbReference type="PANTHER" id="PTHR11669">
    <property type="entry name" value="REPLICATION FACTOR C / DNA POLYMERASE III GAMMA-TAU SUBUNIT"/>
    <property type="match status" value="1"/>
</dbReference>
<evidence type="ECO:0000256" key="8">
    <source>
        <dbReference type="SAM" id="MobiDB-lite"/>
    </source>
</evidence>
<feature type="compositionally biased region" description="Polar residues" evidence="8">
    <location>
        <begin position="162"/>
        <end position="174"/>
    </location>
</feature>
<evidence type="ECO:0000256" key="2">
    <source>
        <dbReference type="ARBA" id="ARBA00022723"/>
    </source>
</evidence>
<keyword evidence="6 7" id="KW-0175">Coiled coil</keyword>
<feature type="coiled-coil region" evidence="7">
    <location>
        <begin position="768"/>
        <end position="795"/>
    </location>
</feature>
<feature type="region of interest" description="Disordered" evidence="8">
    <location>
        <begin position="60"/>
        <end position="80"/>
    </location>
</feature>
<reference evidence="10" key="1">
    <citation type="journal article" date="2023" name="Plant J.">
        <title>The genome of the king protea, Protea cynaroides.</title>
        <authorList>
            <person name="Chang J."/>
            <person name="Duong T.A."/>
            <person name="Schoeman C."/>
            <person name="Ma X."/>
            <person name="Roodt D."/>
            <person name="Barker N."/>
            <person name="Li Z."/>
            <person name="Van de Peer Y."/>
            <person name="Mizrachi E."/>
        </authorList>
    </citation>
    <scope>NUCLEOTIDE SEQUENCE</scope>
    <source>
        <tissue evidence="10">Young leaves</tissue>
    </source>
</reference>
<organism evidence="10 11">
    <name type="scientific">Protea cynaroides</name>
    <dbReference type="NCBI Taxonomy" id="273540"/>
    <lineage>
        <taxon>Eukaryota</taxon>
        <taxon>Viridiplantae</taxon>
        <taxon>Streptophyta</taxon>
        <taxon>Embryophyta</taxon>
        <taxon>Tracheophyta</taxon>
        <taxon>Spermatophyta</taxon>
        <taxon>Magnoliopsida</taxon>
        <taxon>Proteales</taxon>
        <taxon>Proteaceae</taxon>
        <taxon>Protea</taxon>
    </lineage>
</organism>
<dbReference type="Gene3D" id="1.10.8.60">
    <property type="match status" value="1"/>
</dbReference>
<evidence type="ECO:0000313" key="10">
    <source>
        <dbReference type="EMBL" id="KAJ4976010.1"/>
    </source>
</evidence>
<dbReference type="InterPro" id="IPR022754">
    <property type="entry name" value="DNA_pol_III_gamma-3"/>
</dbReference>
<dbReference type="InterPro" id="IPR045085">
    <property type="entry name" value="HLD_clamp_pol_III_gamma_tau"/>
</dbReference>
<dbReference type="GO" id="GO:0003689">
    <property type="term" value="F:DNA clamp loader activity"/>
    <property type="evidence" value="ECO:0007669"/>
    <property type="project" value="TreeGrafter"/>
</dbReference>
<dbReference type="Gene3D" id="3.40.50.300">
    <property type="entry name" value="P-loop containing nucleotide triphosphate hydrolases"/>
    <property type="match status" value="1"/>
</dbReference>
<comment type="similarity">
    <text evidence="1">Belongs to the DnaX/STICHEL family.</text>
</comment>
<evidence type="ECO:0000256" key="4">
    <source>
        <dbReference type="ARBA" id="ARBA00022833"/>
    </source>
</evidence>
<dbReference type="Gene3D" id="1.20.272.10">
    <property type="match status" value="1"/>
</dbReference>
<feature type="compositionally biased region" description="Low complexity" evidence="8">
    <location>
        <begin position="376"/>
        <end position="389"/>
    </location>
</feature>
<evidence type="ECO:0000256" key="3">
    <source>
        <dbReference type="ARBA" id="ARBA00022741"/>
    </source>
</evidence>
<dbReference type="InterPro" id="IPR003593">
    <property type="entry name" value="AAA+_ATPase"/>
</dbReference>
<name>A0A9Q0KSQ5_9MAGN</name>
<keyword evidence="2" id="KW-0479">Metal-binding</keyword>
<feature type="region of interest" description="Disordered" evidence="8">
    <location>
        <begin position="96"/>
        <end position="136"/>
    </location>
</feature>
<proteinExistence type="inferred from homology"/>
<evidence type="ECO:0000256" key="6">
    <source>
        <dbReference type="ARBA" id="ARBA00023054"/>
    </source>
</evidence>
<sequence>MTRPVRGRYFKDENGAISDHLRNHVHLTNCIHLRNHMHKQSPILTKRSLMRDLIVLQRSRSLRDPTTSPPSWHSPSIADSLSKRLEKDGAVLEGRRSVGIERRRGGRRLSGSSLPSASEVAPNAPAAEVCRGNKGGAVTSDWRSIGRVRDSRRIKGEESSQRNRSNLVSGTEITLQEAHNPVNDLVSGKAEPKPKNNSQKGKVCQDVQLTTLAEQLNELHMDSGDVNSSCIHQHGRLIQQERTSEDPEASNHGYCNGLHRVRRRRSRVMRKTRPATGLRDIGAHNELSVASNSLAQGSQHMYYMEEDEDEASKLDGTRAPRNGCGIHWNWSRIHHRGKTFLDLAGKSLSCGLSDSRLSESRLRKGGSIPQRRDVSDMSAASDQSSSSTKSDAEALPLLVEPSGSKDSTDNSAWLREYSGELGIFADHGLKHEVNSDLASQARSDDRPNFRGHRHVRHQSLTQKYMPRTFKDLVGQNLVAQALSNAVVKRKVGFVYVFHGLHGTGKTSCARVFARALNCQSSEQPKPCGGCNLCIAHDLGKSQNVRELGPVGNFDFESIMDLIENMVMSQLQSQYRVFIFDDCDNLPPDSWSAISKVIDRAPRRVVLILVSTSLDHLPHIIISRCQKFFFPKLKDADIIYTLQWIATQEDIDIDKDALKLIASRSDGSLRDAEMTLEQLSLLGQWITVPLVQELVGLISDEKLVDLLDWALSADTVNTVRSLREIMEAGVEPLALMSQLATIITDILAGSYVFTKERLRRKFFRRSTLSKEDMEKLRQALKTLSEAEKQLRMSNDKLTWLTAALLQLAPDQQYNLPSSSGGTSFNHSPSVLNNKSRRDIAMKNNIDHADTPNNERGLLANIRMQLQNGSADDVVCDKGKIKSNSLGEKKQAGMPPQQTPSLSTGIIRTSGEHTSGKGHIEEVWLAVLDKIEPYALRQFMQQEGKLISVSFGAALTVQLMFSSKLTKSKRERFRGKILQAFESVLGSPVTIEIRCETRKDLRAGLQVPLLLPAAGESSSQMATEMEMPKAENDSGVKTVSEDRAVKAVGPSQARPLQSDLCEMKKTEIVEIAASSRENECIEHVNNNAEFDEVGLESFWMGEEAFTRQQSLGSLQERGIRNIGSQAQSQSLVKRKMSLAHVIQQVEGCTKRSEWSRCKAISIAEKIEQENLRLEPKSRSLLCWRASSATKRKLSRLKLKTRKTCSLLRLVSCGRCLSSKSPRVVFYGQQRPLEILI</sequence>
<evidence type="ECO:0000259" key="9">
    <source>
        <dbReference type="SMART" id="SM00382"/>
    </source>
</evidence>
<dbReference type="InterPro" id="IPR054506">
    <property type="entry name" value="DnaA_N-like_STI"/>
</dbReference>
<dbReference type="Pfam" id="PF13177">
    <property type="entry name" value="DNA_pol3_delta2"/>
    <property type="match status" value="1"/>
</dbReference>
<dbReference type="SUPFAM" id="SSF48019">
    <property type="entry name" value="post-AAA+ oligomerization domain-like"/>
    <property type="match status" value="1"/>
</dbReference>
<dbReference type="SUPFAM" id="SSF52540">
    <property type="entry name" value="P-loop containing nucleoside triphosphate hydrolases"/>
    <property type="match status" value="1"/>
</dbReference>
<dbReference type="GO" id="GO:0009360">
    <property type="term" value="C:DNA polymerase III complex"/>
    <property type="evidence" value="ECO:0007669"/>
    <property type="project" value="InterPro"/>
</dbReference>